<feature type="domain" description="MYND-type" evidence="5">
    <location>
        <begin position="152"/>
        <end position="190"/>
    </location>
</feature>
<dbReference type="PROSITE" id="PS50865">
    <property type="entry name" value="ZF_MYND_2"/>
    <property type="match status" value="1"/>
</dbReference>
<keyword evidence="1" id="KW-0479">Metal-binding</keyword>
<dbReference type="InterPro" id="IPR002893">
    <property type="entry name" value="Znf_MYND"/>
</dbReference>
<comment type="caution">
    <text evidence="6">The sequence shown here is derived from an EMBL/GenBank/DDBJ whole genome shotgun (WGS) entry which is preliminary data.</text>
</comment>
<dbReference type="GO" id="GO:0005737">
    <property type="term" value="C:cytoplasm"/>
    <property type="evidence" value="ECO:0007669"/>
    <property type="project" value="InterPro"/>
</dbReference>
<dbReference type="Pfam" id="PF04194">
    <property type="entry name" value="PDCD2_C"/>
    <property type="match status" value="1"/>
</dbReference>
<keyword evidence="3" id="KW-0862">Zinc</keyword>
<dbReference type="Proteomes" id="UP001162031">
    <property type="component" value="Unassembled WGS sequence"/>
</dbReference>
<dbReference type="EMBL" id="CANTFL010000254">
    <property type="protein sequence ID" value="CAI5719966.1"/>
    <property type="molecule type" value="Genomic_DNA"/>
</dbReference>
<dbReference type="InterPro" id="IPR007320">
    <property type="entry name" value="PDCD2_C"/>
</dbReference>
<evidence type="ECO:0000313" key="7">
    <source>
        <dbReference type="Proteomes" id="UP001162031"/>
    </source>
</evidence>
<evidence type="ECO:0000256" key="2">
    <source>
        <dbReference type="ARBA" id="ARBA00022771"/>
    </source>
</evidence>
<evidence type="ECO:0000256" key="1">
    <source>
        <dbReference type="ARBA" id="ARBA00022723"/>
    </source>
</evidence>
<organism evidence="6 7">
    <name type="scientific">Hyaloperonospora brassicae</name>
    <name type="common">Brassica downy mildew</name>
    <name type="synonym">Peronospora brassicae</name>
    <dbReference type="NCBI Taxonomy" id="162125"/>
    <lineage>
        <taxon>Eukaryota</taxon>
        <taxon>Sar</taxon>
        <taxon>Stramenopiles</taxon>
        <taxon>Oomycota</taxon>
        <taxon>Peronosporomycetes</taxon>
        <taxon>Peronosporales</taxon>
        <taxon>Peronosporaceae</taxon>
        <taxon>Hyaloperonospora</taxon>
    </lineage>
</organism>
<accession>A0AAV0TDD5</accession>
<dbReference type="Gene3D" id="6.10.140.2220">
    <property type="match status" value="1"/>
</dbReference>
<dbReference type="PANTHER" id="PTHR12298">
    <property type="entry name" value="PCDC2 PROGRAMMED CELL DEATH PROTEIN 2 -RELATED"/>
    <property type="match status" value="1"/>
</dbReference>
<dbReference type="SUPFAM" id="SSF144232">
    <property type="entry name" value="HIT/MYND zinc finger-like"/>
    <property type="match status" value="1"/>
</dbReference>
<dbReference type="PROSITE" id="PS01360">
    <property type="entry name" value="ZF_MYND_1"/>
    <property type="match status" value="1"/>
</dbReference>
<dbReference type="Pfam" id="PF01753">
    <property type="entry name" value="zf-MYND"/>
    <property type="match status" value="1"/>
</dbReference>
<evidence type="ECO:0000256" key="4">
    <source>
        <dbReference type="PROSITE-ProRule" id="PRU00134"/>
    </source>
</evidence>
<dbReference type="AlphaFoldDB" id="A0AAV0TDD5"/>
<dbReference type="GO" id="GO:0008270">
    <property type="term" value="F:zinc ion binding"/>
    <property type="evidence" value="ECO:0007669"/>
    <property type="project" value="UniProtKB-KW"/>
</dbReference>
<sequence length="396" mass="44232">MSARNVDDDDRELDSDDVPVELGFVCDDAPLVHAKVLHNEPNWTAWDGGKVGGRPSWLYPCAAAVPSTTELQCCACSHPLSFLLQIYCPLDDEVDAFHRSLYVFLCRSAGCARQGDGKAFRLQLPRDNAFYAATGGATALKVEKAQLSIGFCVLCGQRATFTCSACRVAQYCSKRHQKDHWTAGGHKQTCAQCLETHVLVESDEAREKMIATGSTYVFPERILEIDHEPDSREAANQHEAKMMAEFEKGKTQEINDDDDTDLDVTQQELNEALGHTTEQDEQYVRFLTRVAIARDQVLRYSRWEDEAVLWVHSKGMLTSSVPPCERCGSERKFEFQVLPQLLNYLGVDKQSSLGDITSRSCEWGTLAVYTCAKSCPLETQCAQEYLHYQPAYAGTA</sequence>
<reference evidence="6" key="1">
    <citation type="submission" date="2022-12" db="EMBL/GenBank/DDBJ databases">
        <authorList>
            <person name="Webb A."/>
        </authorList>
    </citation>
    <scope>NUCLEOTIDE SEQUENCE</scope>
    <source>
        <strain evidence="6">Hp1</strain>
    </source>
</reference>
<gene>
    <name evidence="6" type="ORF">HBR001_LOCUS2294</name>
</gene>
<evidence type="ECO:0000313" key="6">
    <source>
        <dbReference type="EMBL" id="CAI5719966.1"/>
    </source>
</evidence>
<evidence type="ECO:0000256" key="3">
    <source>
        <dbReference type="ARBA" id="ARBA00022833"/>
    </source>
</evidence>
<keyword evidence="7" id="KW-1185">Reference proteome</keyword>
<keyword evidence="2 4" id="KW-0863">Zinc-finger</keyword>
<name>A0AAV0TDD5_HYABA</name>
<protein>
    <recommendedName>
        <fullName evidence="5">MYND-type domain-containing protein</fullName>
    </recommendedName>
</protein>
<proteinExistence type="predicted"/>
<dbReference type="PANTHER" id="PTHR12298:SF4">
    <property type="entry name" value="PROGRAMMED CELL DEATH PROTEIN 2"/>
    <property type="match status" value="1"/>
</dbReference>
<evidence type="ECO:0000259" key="5">
    <source>
        <dbReference type="PROSITE" id="PS50865"/>
    </source>
</evidence>